<proteinExistence type="predicted"/>
<reference evidence="1" key="1">
    <citation type="submission" date="2018-10" db="EMBL/GenBank/DDBJ databases">
        <title>Hidden diversity of soil giant viruses.</title>
        <authorList>
            <person name="Schulz F."/>
            <person name="Alteio L."/>
            <person name="Goudeau D."/>
            <person name="Ryan E.M."/>
            <person name="Malmstrom R.R."/>
            <person name="Blanchard J."/>
            <person name="Woyke T."/>
        </authorList>
    </citation>
    <scope>NUCLEOTIDE SEQUENCE</scope>
    <source>
        <strain evidence="1">HYV1</strain>
    </source>
</reference>
<gene>
    <name evidence="1" type="ORF">Hyperionvirus10_44</name>
</gene>
<protein>
    <submittedName>
        <fullName evidence="1">Uncharacterized protein</fullName>
    </submittedName>
</protein>
<evidence type="ECO:0000313" key="1">
    <source>
        <dbReference type="EMBL" id="AYV83708.1"/>
    </source>
</evidence>
<organism evidence="1">
    <name type="scientific">Hyperionvirus sp</name>
    <dbReference type="NCBI Taxonomy" id="2487770"/>
    <lineage>
        <taxon>Viruses</taxon>
        <taxon>Varidnaviria</taxon>
        <taxon>Bamfordvirae</taxon>
        <taxon>Nucleocytoviricota</taxon>
        <taxon>Megaviricetes</taxon>
        <taxon>Imitervirales</taxon>
        <taxon>Mimiviridae</taxon>
        <taxon>Klosneuvirinae</taxon>
    </lineage>
</organism>
<sequence length="305" mass="35429">MFPIVKELDHLNGSTKSKLVIKSQQILLESVEAIYAAINNYGIIKPICYLIDEFLDNSMLSYALVRSRSTLKVDFENSEWIEHPVDLNLNYINTTYIRDGPYRLFSVRAEIPKIPGTAMYDFSEYYGVPNSIALIGKCLHIFIPLLICGGKSFIRKHFCLMLEDQSLVEYVYPWKENKMYLFSIGDMLFAENFVASAGIHMWDQQKNKWILLGHNRPVDFVSRYANLHMNDLIHISYLMTGNYPDCSDLMELTCFDYVCYAKSSKKLLAANKRFYHIDFPFDKKPKWNFLPDPGHEIDRDAIFGC</sequence>
<dbReference type="EMBL" id="MK072392">
    <property type="protein sequence ID" value="AYV83708.1"/>
    <property type="molecule type" value="Genomic_DNA"/>
</dbReference>
<name>A0A3G5A8X6_9VIRU</name>
<accession>A0A3G5A8X6</accession>